<keyword evidence="1" id="KW-0812">Transmembrane</keyword>
<evidence type="ECO:0000313" key="2">
    <source>
        <dbReference type="EMBL" id="NMA44716.1"/>
    </source>
</evidence>
<dbReference type="EMBL" id="JAAZKV010000019">
    <property type="protein sequence ID" value="NMA44716.1"/>
    <property type="molecule type" value="Genomic_DNA"/>
</dbReference>
<dbReference type="AlphaFoldDB" id="A0A7K4BZL4"/>
<gene>
    <name evidence="2" type="ORF">GX950_02825</name>
</gene>
<keyword evidence="1" id="KW-0472">Membrane</keyword>
<evidence type="ECO:0000313" key="3">
    <source>
        <dbReference type="Proteomes" id="UP000526302"/>
    </source>
</evidence>
<feature type="transmembrane region" description="Helical" evidence="1">
    <location>
        <begin position="35"/>
        <end position="53"/>
    </location>
</feature>
<keyword evidence="1" id="KW-1133">Transmembrane helix</keyword>
<sequence>MGDKEVQQGIFLIAISVFFLLSSIKVLEWDLFDPGFSSIAAFILVAIGVYLVSKK</sequence>
<feature type="transmembrane region" description="Helical" evidence="1">
    <location>
        <begin position="9"/>
        <end position="29"/>
    </location>
</feature>
<name>A0A7K4BZL4_9ARCH</name>
<reference evidence="2 3" key="1">
    <citation type="journal article" date="2020" name="Biotechnol. Biofuels">
        <title>New insights from the biogas microbiome by comprehensive genome-resolved metagenomics of nearly 1600 species originating from multiple anaerobic digesters.</title>
        <authorList>
            <person name="Campanaro S."/>
            <person name="Treu L."/>
            <person name="Rodriguez-R L.M."/>
            <person name="Kovalovszki A."/>
            <person name="Ziels R.M."/>
            <person name="Maus I."/>
            <person name="Zhu X."/>
            <person name="Kougias P.G."/>
            <person name="Basile A."/>
            <person name="Luo G."/>
            <person name="Schluter A."/>
            <person name="Konstantinidis K.T."/>
            <person name="Angelidaki I."/>
        </authorList>
    </citation>
    <scope>NUCLEOTIDE SEQUENCE [LARGE SCALE GENOMIC DNA]</scope>
    <source>
        <strain evidence="2">AS22ysBPME_79</strain>
    </source>
</reference>
<protein>
    <submittedName>
        <fullName evidence="2">Uncharacterized protein</fullName>
    </submittedName>
</protein>
<proteinExistence type="predicted"/>
<organism evidence="2 3">
    <name type="scientific">Candidatus Iainarchaeum sp</name>
    <dbReference type="NCBI Taxonomy" id="3101447"/>
    <lineage>
        <taxon>Archaea</taxon>
        <taxon>Candidatus Iainarchaeota</taxon>
        <taxon>Candidatus Iainarchaeia</taxon>
        <taxon>Candidatus Iainarchaeales</taxon>
        <taxon>Candidatus Iainarchaeaceae</taxon>
        <taxon>Candidatus Iainarchaeum</taxon>
    </lineage>
</organism>
<accession>A0A7K4BZL4</accession>
<comment type="caution">
    <text evidence="2">The sequence shown here is derived from an EMBL/GenBank/DDBJ whole genome shotgun (WGS) entry which is preliminary data.</text>
</comment>
<dbReference type="Proteomes" id="UP000526302">
    <property type="component" value="Unassembled WGS sequence"/>
</dbReference>
<evidence type="ECO:0000256" key="1">
    <source>
        <dbReference type="SAM" id="Phobius"/>
    </source>
</evidence>